<dbReference type="FunFam" id="1.10.132.60:FF:000007">
    <property type="entry name" value="DNA polymerase"/>
    <property type="match status" value="1"/>
</dbReference>
<name>A0A9P8C117_9HELO</name>
<keyword evidence="16" id="KW-0234">DNA repair</keyword>
<evidence type="ECO:0000256" key="1">
    <source>
        <dbReference type="ARBA" id="ARBA00001966"/>
    </source>
</evidence>
<dbReference type="InterPro" id="IPR056447">
    <property type="entry name" value="REV3_N"/>
</dbReference>
<evidence type="ECO:0000256" key="8">
    <source>
        <dbReference type="ARBA" id="ARBA00022723"/>
    </source>
</evidence>
<dbReference type="GO" id="GO:0006260">
    <property type="term" value="P:DNA replication"/>
    <property type="evidence" value="ECO:0007669"/>
    <property type="project" value="UniProtKB-KW"/>
</dbReference>
<organism evidence="27 28">
    <name type="scientific">Amylocarpus encephaloides</name>
    <dbReference type="NCBI Taxonomy" id="45428"/>
    <lineage>
        <taxon>Eukaryota</taxon>
        <taxon>Fungi</taxon>
        <taxon>Dikarya</taxon>
        <taxon>Ascomycota</taxon>
        <taxon>Pezizomycotina</taxon>
        <taxon>Leotiomycetes</taxon>
        <taxon>Helotiales</taxon>
        <taxon>Helotiales incertae sedis</taxon>
        <taxon>Amylocarpus</taxon>
    </lineage>
</organism>
<comment type="subunit">
    <text evidence="19">Forms DNA polymerase zeta with REV7.</text>
</comment>
<dbReference type="Pfam" id="PF14260">
    <property type="entry name" value="zf-C4pol"/>
    <property type="match status" value="1"/>
</dbReference>
<evidence type="ECO:0000256" key="20">
    <source>
        <dbReference type="RuleBase" id="RU000442"/>
    </source>
</evidence>
<sequence>MDLFRVRLNCVDFYQATPSRFDPLLRNNIKLSQIHEEPKVPVIRVFGATETGQKVCAHIHGAFPYLFIEYSGKLVPDEVGAYIHRLHLSIDFALAVSYRRNVYDGKSKFVARITLVKGIPFYGFHVGYRFYLKVYMLNPMFMTRLADLLRQGVIMKKVFQPYEAHLQYLLQWMADYNLYGCGYIDCGKVSFRSPVPQYSQLSSLLHLWHDRSIPIHLVTEESELPRVSNCSIEVDVCLQDILNRQDVKPRPLHHDFIERLDPLPQDEKLVHSLAGLWRDEARRRRAKMTNPEPGSSPFPAEVLVPMSADPRNSQPDGWIHEEEYRGMIDSLTAEEKVNSDGMKISFHNFVKPTPFSSTVKTTLEAVEDLYPGNLRFALGIIPEETVAANDDDYDDDDDDDDGGREEDRQRILDINVDSDDEYPYDSDEDIMREITLSQGRRGGQLEAVQLDPPSNMSLACKEVGHKDKHVVYQGLKEPTKRIQHLNSEEPSSNVPTHRSHPHEIHDTKSHSDILVVENLKRPSPSDLNNVLNPKRHKAAPEISLNLALGQIAAQNSSELMQAKQGHLERNILLDVAGGENPAPEKPAKSRIPTVNGIRMTTSQLTDVTPKHRESELPQLPPPLVNIPLKPGAIPRASQRTQAQFSQTAKGKHVSFDPFSTPSQNTLNPSPVRTTISPLHAGSRSSKYRDIDKGMGKVLCLADRPPAKNVVSSTLQNFNLPAMIYQNAFYSNEKDAPERAREWAGREFRLEATTVPFLPDFDSSGAFKEESAARSMNIVDRVNEEKTYELHRGRCGLRSWMIGEPPPTSAEIKMSEKNQMVHSACDMKQVTFSRGIPSPKDKHSFSQIDGPTQKNKYGFKYTQHKKTSSVKHEAQYMSTMSLELHVNTRGNFVPNPEEDEVQCVFWCLQSDEDDLENNCATERAHVGIVALSEDGITSQKISRQSGIPVVAEDSELDLLIRMVEIVRFHDPDILTGYEVHGGSWGYLIERARLKYDYNLCDEFSRMKAQSHGRFGKDNDKWGFNNTSTIRVTGRHMINIWRAMRGELNLLQYTMENVVFHVLHRRIPHFTWTDLTAWYTNNRPRDLAKLINHYITRIQLNLEILEENELIHRTCEQARLLGVDFFSVFSRGSQFKVESLMFRIAKPENFMLVSPSRKQVGGQNALECLPLVMEPQSAFYNSPLLVLDFQSLYPSVMIAYNYCYSTFLGRVVNWRGTNKMGFTEYKRQKRLLELLKDHVNIAPNGMMYVKPEVRKSLLAKMLGEILETRVMVKSGMKADKDDKALQRLLNNRQLALKLIANVTYGYTSASFSGRMPCSEIADSIVQTGRETLEKAITLIHSVKRWGAEVVYGDTDSLFVYLKGRTKDEAFNIGEEIAKTITNMNPRPIKFKFEKVYFPCMLLAKKRYVGFKYEYRDQKQPDFDAKGIETVRRDGTPAEQKIEEKALKIFFRTADLSQVKSYFQSQCEKIMKGSVSVQEFCFAKEVKLGTYSDKGPPPPGALISTKRMLKDARAEPQYGERVPYVVITGAPGARLIDRCVAPEELLENGHSELDAEYYISKNIIPPLERIFNVVGANVRNWYKEMPKYQRVRRVDVNLQLKGQSKERAIKKKTLESYMKSLSCLVCAEKLEDEGPICPKCLADRPRSILSLRKRLNSEEKRYLELLRVCQSCSGISPLDEVRCDSKDCPVFYTRTRQNAQLRTENTITEPVIGELTNQVAMLEGLDW</sequence>
<evidence type="ECO:0000256" key="4">
    <source>
        <dbReference type="ARBA" id="ARBA00022485"/>
    </source>
</evidence>
<dbReference type="Gene3D" id="3.30.342.10">
    <property type="entry name" value="DNA Polymerase, chain B, domain 1"/>
    <property type="match status" value="1"/>
</dbReference>
<dbReference type="SMART" id="SM00486">
    <property type="entry name" value="POLBc"/>
    <property type="match status" value="1"/>
</dbReference>
<feature type="region of interest" description="Disordered" evidence="21">
    <location>
        <begin position="486"/>
        <end position="509"/>
    </location>
</feature>
<dbReference type="FunFam" id="1.10.287.690:FF:000002">
    <property type="entry name" value="DNA polymerase zeta"/>
    <property type="match status" value="1"/>
</dbReference>
<keyword evidence="9" id="KW-0227">DNA damage</keyword>
<evidence type="ECO:0000259" key="22">
    <source>
        <dbReference type="Pfam" id="PF00136"/>
    </source>
</evidence>
<reference evidence="27" key="1">
    <citation type="journal article" date="2021" name="IMA Fungus">
        <title>Genomic characterization of three marine fungi, including Emericellopsis atlantica sp. nov. with signatures of a generalist lifestyle and marine biomass degradation.</title>
        <authorList>
            <person name="Hagestad O.C."/>
            <person name="Hou L."/>
            <person name="Andersen J.H."/>
            <person name="Hansen E.H."/>
            <person name="Altermark B."/>
            <person name="Li C."/>
            <person name="Kuhnert E."/>
            <person name="Cox R.J."/>
            <person name="Crous P.W."/>
            <person name="Spatafora J.W."/>
            <person name="Lail K."/>
            <person name="Amirebrahimi M."/>
            <person name="Lipzen A."/>
            <person name="Pangilinan J."/>
            <person name="Andreopoulos W."/>
            <person name="Hayes R.D."/>
            <person name="Ng V."/>
            <person name="Grigoriev I.V."/>
            <person name="Jackson S.A."/>
            <person name="Sutton T.D.S."/>
            <person name="Dobson A.D.W."/>
            <person name="Rama T."/>
        </authorList>
    </citation>
    <scope>NUCLEOTIDE SEQUENCE</scope>
    <source>
        <strain evidence="27">TRa018bII</strain>
    </source>
</reference>
<protein>
    <recommendedName>
        <fullName evidence="20">DNA polymerase</fullName>
        <ecNumber evidence="20">2.7.7.7</ecNumber>
    </recommendedName>
</protein>
<evidence type="ECO:0000256" key="5">
    <source>
        <dbReference type="ARBA" id="ARBA00022679"/>
    </source>
</evidence>
<dbReference type="InterPro" id="IPR006172">
    <property type="entry name" value="DNA-dir_DNA_pol_B"/>
</dbReference>
<dbReference type="SUPFAM" id="SSF53098">
    <property type="entry name" value="Ribonuclease H-like"/>
    <property type="match status" value="1"/>
</dbReference>
<evidence type="ECO:0000256" key="13">
    <source>
        <dbReference type="ARBA" id="ARBA00023004"/>
    </source>
</evidence>
<dbReference type="InterPro" id="IPR030559">
    <property type="entry name" value="PolZ_Rev3"/>
</dbReference>
<dbReference type="SUPFAM" id="SSF56672">
    <property type="entry name" value="DNA/RNA polymerases"/>
    <property type="match status" value="1"/>
</dbReference>
<dbReference type="GO" id="GO:0000166">
    <property type="term" value="F:nucleotide binding"/>
    <property type="evidence" value="ECO:0007669"/>
    <property type="project" value="InterPro"/>
</dbReference>
<evidence type="ECO:0000256" key="21">
    <source>
        <dbReference type="SAM" id="MobiDB-lite"/>
    </source>
</evidence>
<dbReference type="CDD" id="cd05778">
    <property type="entry name" value="DNA_polB_zeta_exo"/>
    <property type="match status" value="1"/>
</dbReference>
<dbReference type="Pfam" id="PF24055">
    <property type="entry name" value="POL3_N"/>
    <property type="match status" value="1"/>
</dbReference>
<keyword evidence="11 20" id="KW-0862">Zinc</keyword>
<feature type="region of interest" description="Disordered" evidence="21">
    <location>
        <begin position="387"/>
        <end position="407"/>
    </location>
</feature>
<dbReference type="InterPro" id="IPR036397">
    <property type="entry name" value="RNaseH_sf"/>
</dbReference>
<dbReference type="Pfam" id="PF03104">
    <property type="entry name" value="DNA_pol_B_exo1"/>
    <property type="match status" value="1"/>
</dbReference>
<dbReference type="InterPro" id="IPR006134">
    <property type="entry name" value="DNA-dir_DNA_pol_B_multi_dom"/>
</dbReference>
<evidence type="ECO:0000256" key="7">
    <source>
        <dbReference type="ARBA" id="ARBA00022705"/>
    </source>
</evidence>
<dbReference type="PRINTS" id="PR00106">
    <property type="entry name" value="DNAPOLB"/>
</dbReference>
<evidence type="ECO:0000256" key="12">
    <source>
        <dbReference type="ARBA" id="ARBA00022932"/>
    </source>
</evidence>
<feature type="domain" description="C4-type zinc-finger of DNA polymerase delta" evidence="24">
    <location>
        <begin position="1620"/>
        <end position="1691"/>
    </location>
</feature>
<dbReference type="Gene3D" id="3.90.1600.10">
    <property type="entry name" value="Palm domain of DNA polymerase"/>
    <property type="match status" value="1"/>
</dbReference>
<keyword evidence="10 20" id="KW-0863">Zinc-finger</keyword>
<evidence type="ECO:0000313" key="27">
    <source>
        <dbReference type="EMBL" id="KAG9229467.1"/>
    </source>
</evidence>
<accession>A0A9P8C117</accession>
<feature type="domain" description="DNA polymerase delta/zeta catalytic subunit N-terminal" evidence="25">
    <location>
        <begin position="61"/>
        <end position="142"/>
    </location>
</feature>
<keyword evidence="17 20" id="KW-0539">Nucleus</keyword>
<dbReference type="PANTHER" id="PTHR45812:SF1">
    <property type="entry name" value="DNA POLYMERASE ZETA CATALYTIC SUBUNIT"/>
    <property type="match status" value="1"/>
</dbReference>
<keyword evidence="7 20" id="KW-0235">DNA replication</keyword>
<keyword evidence="8 20" id="KW-0479">Metal-binding</keyword>
<evidence type="ECO:0000259" key="23">
    <source>
        <dbReference type="Pfam" id="PF03104"/>
    </source>
</evidence>
<evidence type="ECO:0000313" key="28">
    <source>
        <dbReference type="Proteomes" id="UP000824998"/>
    </source>
</evidence>
<proteinExistence type="inferred from homology"/>
<gene>
    <name evidence="27" type="ORF">BJ875DRAFT_523327</name>
</gene>
<keyword evidence="4 20" id="KW-0004">4Fe-4S</keyword>
<dbReference type="InterPro" id="IPR012337">
    <property type="entry name" value="RNaseH-like_sf"/>
</dbReference>
<dbReference type="OrthoDB" id="2414538at2759"/>
<evidence type="ECO:0000256" key="9">
    <source>
        <dbReference type="ARBA" id="ARBA00022763"/>
    </source>
</evidence>
<comment type="similarity">
    <text evidence="3 20">Belongs to the DNA polymerase type-B family.</text>
</comment>
<feature type="domain" description="DNA polymerase zeta catalytic subunit N-terminal" evidence="26">
    <location>
        <begin position="4"/>
        <end position="60"/>
    </location>
</feature>
<dbReference type="InterPro" id="IPR017964">
    <property type="entry name" value="DNA-dir_DNA_pol_B_CS"/>
</dbReference>
<evidence type="ECO:0000256" key="3">
    <source>
        <dbReference type="ARBA" id="ARBA00005755"/>
    </source>
</evidence>
<dbReference type="FunFam" id="3.30.342.10:FF:000018">
    <property type="entry name" value="DNA polymerase"/>
    <property type="match status" value="1"/>
</dbReference>
<evidence type="ECO:0000259" key="26">
    <source>
        <dbReference type="Pfam" id="PF24065"/>
    </source>
</evidence>
<keyword evidence="5 20" id="KW-0808">Transferase</keyword>
<keyword evidence="28" id="KW-1185">Reference proteome</keyword>
<dbReference type="GO" id="GO:0008270">
    <property type="term" value="F:zinc ion binding"/>
    <property type="evidence" value="ECO:0007669"/>
    <property type="project" value="UniProtKB-KW"/>
</dbReference>
<dbReference type="CDD" id="cd05534">
    <property type="entry name" value="POLBc_zeta"/>
    <property type="match status" value="1"/>
</dbReference>
<comment type="cofactor">
    <cofactor evidence="1 20">
        <name>[4Fe-4S] cluster</name>
        <dbReference type="ChEBI" id="CHEBI:49883"/>
    </cofactor>
</comment>
<keyword evidence="12 20" id="KW-0239">DNA-directed DNA polymerase</keyword>
<feature type="domain" description="DNA-directed DNA polymerase family B multifunctional" evidence="22">
    <location>
        <begin position="1123"/>
        <end position="1570"/>
    </location>
</feature>
<dbReference type="InterPro" id="IPR043502">
    <property type="entry name" value="DNA/RNA_pol_sf"/>
</dbReference>
<comment type="subcellular location">
    <subcellularLocation>
        <location evidence="2 20">Nucleus</location>
    </subcellularLocation>
</comment>
<evidence type="ECO:0000256" key="18">
    <source>
        <dbReference type="ARBA" id="ARBA00049244"/>
    </source>
</evidence>
<dbReference type="InterPro" id="IPR042087">
    <property type="entry name" value="DNA_pol_B_thumb"/>
</dbReference>
<dbReference type="EC" id="2.7.7.7" evidence="20"/>
<dbReference type="InterPro" id="IPR056435">
    <property type="entry name" value="DPOD/Z_N"/>
</dbReference>
<dbReference type="GO" id="GO:0016035">
    <property type="term" value="C:zeta DNA polymerase complex"/>
    <property type="evidence" value="ECO:0007669"/>
    <property type="project" value="InterPro"/>
</dbReference>
<dbReference type="InterPro" id="IPR023211">
    <property type="entry name" value="DNA_pol_palm_dom_sf"/>
</dbReference>
<evidence type="ECO:0000256" key="11">
    <source>
        <dbReference type="ARBA" id="ARBA00022833"/>
    </source>
</evidence>
<feature type="compositionally biased region" description="Polar residues" evidence="21">
    <location>
        <begin position="657"/>
        <end position="676"/>
    </location>
</feature>
<evidence type="ECO:0000256" key="14">
    <source>
        <dbReference type="ARBA" id="ARBA00023014"/>
    </source>
</evidence>
<evidence type="ECO:0000256" key="16">
    <source>
        <dbReference type="ARBA" id="ARBA00023204"/>
    </source>
</evidence>
<comment type="caution">
    <text evidence="27">The sequence shown here is derived from an EMBL/GenBank/DDBJ whole genome shotgun (WGS) entry which is preliminary data.</text>
</comment>
<dbReference type="FunFam" id="3.30.420.10:FF:000024">
    <property type="entry name" value="DNA polymerase zeta catalytic subunit"/>
    <property type="match status" value="1"/>
</dbReference>
<evidence type="ECO:0000256" key="15">
    <source>
        <dbReference type="ARBA" id="ARBA00023125"/>
    </source>
</evidence>
<evidence type="ECO:0000256" key="17">
    <source>
        <dbReference type="ARBA" id="ARBA00023242"/>
    </source>
</evidence>
<dbReference type="Proteomes" id="UP000824998">
    <property type="component" value="Unassembled WGS sequence"/>
</dbReference>
<dbReference type="InterPro" id="IPR025687">
    <property type="entry name" value="Znf-C4pol"/>
</dbReference>
<comment type="catalytic activity">
    <reaction evidence="18 20">
        <text>DNA(n) + a 2'-deoxyribonucleoside 5'-triphosphate = DNA(n+1) + diphosphate</text>
        <dbReference type="Rhea" id="RHEA:22508"/>
        <dbReference type="Rhea" id="RHEA-COMP:17339"/>
        <dbReference type="Rhea" id="RHEA-COMP:17340"/>
        <dbReference type="ChEBI" id="CHEBI:33019"/>
        <dbReference type="ChEBI" id="CHEBI:61560"/>
        <dbReference type="ChEBI" id="CHEBI:173112"/>
        <dbReference type="EC" id="2.7.7.7"/>
    </reaction>
</comment>
<dbReference type="Pfam" id="PF00136">
    <property type="entry name" value="DNA_pol_B"/>
    <property type="match status" value="1"/>
</dbReference>
<dbReference type="GO" id="GO:0051539">
    <property type="term" value="F:4 iron, 4 sulfur cluster binding"/>
    <property type="evidence" value="ECO:0007669"/>
    <property type="project" value="UniProtKB-KW"/>
</dbReference>
<feature type="region of interest" description="Disordered" evidence="21">
    <location>
        <begin position="605"/>
        <end position="624"/>
    </location>
</feature>
<dbReference type="GO" id="GO:0003887">
    <property type="term" value="F:DNA-directed DNA polymerase activity"/>
    <property type="evidence" value="ECO:0007669"/>
    <property type="project" value="UniProtKB-KW"/>
</dbReference>
<dbReference type="Gene3D" id="1.10.132.60">
    <property type="entry name" value="DNA polymerase family B, C-terminal domain"/>
    <property type="match status" value="1"/>
</dbReference>
<feature type="compositionally biased region" description="Acidic residues" evidence="21">
    <location>
        <begin position="389"/>
        <end position="404"/>
    </location>
</feature>
<feature type="region of interest" description="Disordered" evidence="21">
    <location>
        <begin position="649"/>
        <end position="687"/>
    </location>
</feature>
<dbReference type="GO" id="GO:0042276">
    <property type="term" value="P:error-prone translesion synthesis"/>
    <property type="evidence" value="ECO:0007669"/>
    <property type="project" value="TreeGrafter"/>
</dbReference>
<evidence type="ECO:0000256" key="10">
    <source>
        <dbReference type="ARBA" id="ARBA00022771"/>
    </source>
</evidence>
<dbReference type="Pfam" id="PF24065">
    <property type="entry name" value="REV3_N"/>
    <property type="match status" value="1"/>
</dbReference>
<dbReference type="GO" id="GO:0000724">
    <property type="term" value="P:double-strand break repair via homologous recombination"/>
    <property type="evidence" value="ECO:0007669"/>
    <property type="project" value="TreeGrafter"/>
</dbReference>
<dbReference type="InterPro" id="IPR006133">
    <property type="entry name" value="DNA-dir_DNA_pol_B_exonuc"/>
</dbReference>
<keyword evidence="13 20" id="KW-0408">Iron</keyword>
<evidence type="ECO:0000256" key="6">
    <source>
        <dbReference type="ARBA" id="ARBA00022695"/>
    </source>
</evidence>
<feature type="compositionally biased region" description="Polar residues" evidence="21">
    <location>
        <begin position="486"/>
        <end position="496"/>
    </location>
</feature>
<keyword evidence="6 20" id="KW-0548">Nucleotidyltransferase</keyword>
<feature type="domain" description="DNA-directed DNA polymerase family B exonuclease" evidence="23">
    <location>
        <begin position="857"/>
        <end position="1056"/>
    </location>
</feature>
<evidence type="ECO:0000256" key="19">
    <source>
        <dbReference type="ARBA" id="ARBA00066055"/>
    </source>
</evidence>
<dbReference type="Gene3D" id="3.30.420.10">
    <property type="entry name" value="Ribonuclease H-like superfamily/Ribonuclease H"/>
    <property type="match status" value="1"/>
</dbReference>
<keyword evidence="15 20" id="KW-0238">DNA-binding</keyword>
<dbReference type="Gene3D" id="1.10.287.690">
    <property type="entry name" value="Helix hairpin bin"/>
    <property type="match status" value="1"/>
</dbReference>
<evidence type="ECO:0000256" key="2">
    <source>
        <dbReference type="ARBA" id="ARBA00004123"/>
    </source>
</evidence>
<evidence type="ECO:0000259" key="24">
    <source>
        <dbReference type="Pfam" id="PF14260"/>
    </source>
</evidence>
<dbReference type="PROSITE" id="PS00116">
    <property type="entry name" value="DNA_POLYMERASE_B"/>
    <property type="match status" value="1"/>
</dbReference>
<keyword evidence="14 20" id="KW-0411">Iron-sulfur</keyword>
<dbReference type="GO" id="GO:0005634">
    <property type="term" value="C:nucleus"/>
    <property type="evidence" value="ECO:0007669"/>
    <property type="project" value="UniProtKB-SubCell"/>
</dbReference>
<dbReference type="EMBL" id="MU251766">
    <property type="protein sequence ID" value="KAG9229467.1"/>
    <property type="molecule type" value="Genomic_DNA"/>
</dbReference>
<evidence type="ECO:0000259" key="25">
    <source>
        <dbReference type="Pfam" id="PF24055"/>
    </source>
</evidence>
<dbReference type="PANTHER" id="PTHR45812">
    <property type="entry name" value="DNA POLYMERASE ZETA CATALYTIC SUBUNIT"/>
    <property type="match status" value="1"/>
</dbReference>
<dbReference type="GO" id="GO:0003677">
    <property type="term" value="F:DNA binding"/>
    <property type="evidence" value="ECO:0007669"/>
    <property type="project" value="UniProtKB-KW"/>
</dbReference>